<dbReference type="GO" id="GO:0005524">
    <property type="term" value="F:ATP binding"/>
    <property type="evidence" value="ECO:0007669"/>
    <property type="project" value="UniProtKB-KW"/>
</dbReference>
<evidence type="ECO:0000256" key="11">
    <source>
        <dbReference type="ARBA" id="ARBA00022833"/>
    </source>
</evidence>
<keyword evidence="6" id="KW-0288">FMN</keyword>
<evidence type="ECO:0000256" key="15">
    <source>
        <dbReference type="ARBA" id="ARBA00054097"/>
    </source>
</evidence>
<dbReference type="GO" id="GO:0008531">
    <property type="term" value="F:riboflavin kinase activity"/>
    <property type="evidence" value="ECO:0007669"/>
    <property type="project" value="UniProtKB-EC"/>
</dbReference>
<evidence type="ECO:0000256" key="3">
    <source>
        <dbReference type="ARBA" id="ARBA00012105"/>
    </source>
</evidence>
<accession>T1IZI2</accession>
<proteinExistence type="predicted"/>
<comment type="catalytic activity">
    <reaction evidence="14">
        <text>riboflavin + ATP = FMN + ADP + H(+)</text>
        <dbReference type="Rhea" id="RHEA:14357"/>
        <dbReference type="ChEBI" id="CHEBI:15378"/>
        <dbReference type="ChEBI" id="CHEBI:30616"/>
        <dbReference type="ChEBI" id="CHEBI:57986"/>
        <dbReference type="ChEBI" id="CHEBI:58210"/>
        <dbReference type="ChEBI" id="CHEBI:456216"/>
        <dbReference type="EC" id="2.7.1.26"/>
    </reaction>
    <physiologicalReaction direction="left-to-right" evidence="14">
        <dbReference type="Rhea" id="RHEA:14358"/>
    </physiologicalReaction>
</comment>
<dbReference type="AlphaFoldDB" id="T1IZI2"/>
<dbReference type="HOGENOM" id="CLU_048437_3_3_1"/>
<dbReference type="InterPro" id="IPR023465">
    <property type="entry name" value="Riboflavin_kinase_dom_sf"/>
</dbReference>
<feature type="coiled-coil region" evidence="17">
    <location>
        <begin position="132"/>
        <end position="159"/>
    </location>
</feature>
<evidence type="ECO:0000256" key="9">
    <source>
        <dbReference type="ARBA" id="ARBA00022741"/>
    </source>
</evidence>
<dbReference type="GO" id="GO:0005739">
    <property type="term" value="C:mitochondrion"/>
    <property type="evidence" value="ECO:0007669"/>
    <property type="project" value="TreeGrafter"/>
</dbReference>
<evidence type="ECO:0000313" key="20">
    <source>
        <dbReference type="Proteomes" id="UP000014500"/>
    </source>
</evidence>
<dbReference type="PhylomeDB" id="T1IZI2"/>
<dbReference type="SMART" id="SM00904">
    <property type="entry name" value="Flavokinase"/>
    <property type="match status" value="1"/>
</dbReference>
<dbReference type="FunFam" id="2.40.30.30:FF:000002">
    <property type="entry name" value="Riboflavin kinase, putative"/>
    <property type="match status" value="1"/>
</dbReference>
<keyword evidence="10" id="KW-0418">Kinase</keyword>
<reference evidence="19" key="2">
    <citation type="submission" date="2015-02" db="UniProtKB">
        <authorList>
            <consortium name="EnsemblMetazoa"/>
        </authorList>
    </citation>
    <scope>IDENTIFICATION</scope>
</reference>
<evidence type="ECO:0000256" key="16">
    <source>
        <dbReference type="ARBA" id="ARBA00077632"/>
    </source>
</evidence>
<dbReference type="UniPathway" id="UPA00276">
    <property type="reaction ID" value="UER00406"/>
</dbReference>
<protein>
    <recommendedName>
        <fullName evidence="4">Riboflavin kinase</fullName>
        <ecNumber evidence="3">2.7.1.26</ecNumber>
    </recommendedName>
    <alternativeName>
        <fullName evidence="16">ATP:riboflavin 5'-phosphotransferase</fullName>
    </alternativeName>
    <alternativeName>
        <fullName evidence="13">Flavokinase</fullName>
    </alternativeName>
</protein>
<evidence type="ECO:0000256" key="5">
    <source>
        <dbReference type="ARBA" id="ARBA00022630"/>
    </source>
</evidence>
<dbReference type="GO" id="GO:0009398">
    <property type="term" value="P:FMN biosynthetic process"/>
    <property type="evidence" value="ECO:0007669"/>
    <property type="project" value="UniProtKB-UniPathway"/>
</dbReference>
<evidence type="ECO:0000256" key="10">
    <source>
        <dbReference type="ARBA" id="ARBA00022777"/>
    </source>
</evidence>
<dbReference type="Pfam" id="PF01687">
    <property type="entry name" value="Flavokinase"/>
    <property type="match status" value="1"/>
</dbReference>
<dbReference type="Gene3D" id="2.40.30.30">
    <property type="entry name" value="Riboflavin kinase-like"/>
    <property type="match status" value="1"/>
</dbReference>
<comment type="cofactor">
    <cofactor evidence="1">
        <name>Zn(2+)</name>
        <dbReference type="ChEBI" id="CHEBI:29105"/>
    </cofactor>
</comment>
<keyword evidence="7" id="KW-0808">Transferase</keyword>
<comment type="function">
    <text evidence="15">Catalyzes the phosphorylation of riboflavin (vitamin B2) to form flavin-mononucleotide (FMN), hence rate-limiting enzyme in the synthesis of FAD. Essential for TNF-induced reactive oxygen species (ROS) production. Through its interaction with both TNFRSF1A and CYBA, physically and functionally couples TNFRSF1A to NADPH oxidase. TNF-activation of RFK may enhance the incorporation of FAD in NADPH oxidase, a critical step for the assembly and activation of NADPH oxidase.</text>
</comment>
<dbReference type="GO" id="GO:0046872">
    <property type="term" value="F:metal ion binding"/>
    <property type="evidence" value="ECO:0007669"/>
    <property type="project" value="UniProtKB-KW"/>
</dbReference>
<dbReference type="EMBL" id="AFFK01020457">
    <property type="status" value="NOT_ANNOTATED_CDS"/>
    <property type="molecule type" value="Genomic_DNA"/>
</dbReference>
<evidence type="ECO:0000259" key="18">
    <source>
        <dbReference type="SMART" id="SM00904"/>
    </source>
</evidence>
<keyword evidence="11" id="KW-0862">Zinc</keyword>
<dbReference type="PANTHER" id="PTHR22749">
    <property type="entry name" value="RIBOFLAVIN KINASE/FMN ADENYLYLTRANSFERASE"/>
    <property type="match status" value="1"/>
</dbReference>
<evidence type="ECO:0000256" key="8">
    <source>
        <dbReference type="ARBA" id="ARBA00022723"/>
    </source>
</evidence>
<dbReference type="InterPro" id="IPR023468">
    <property type="entry name" value="Riboflavin_kinase"/>
</dbReference>
<keyword evidence="9" id="KW-0547">Nucleotide-binding</keyword>
<name>T1IZI2_STRMM</name>
<keyword evidence="20" id="KW-1185">Reference proteome</keyword>
<dbReference type="GO" id="GO:0009231">
    <property type="term" value="P:riboflavin biosynthetic process"/>
    <property type="evidence" value="ECO:0007669"/>
    <property type="project" value="InterPro"/>
</dbReference>
<evidence type="ECO:0000313" key="19">
    <source>
        <dbReference type="EnsemblMetazoa" id="SMAR006657-PA"/>
    </source>
</evidence>
<dbReference type="SUPFAM" id="SSF82114">
    <property type="entry name" value="Riboflavin kinase-like"/>
    <property type="match status" value="1"/>
</dbReference>
<evidence type="ECO:0000256" key="13">
    <source>
        <dbReference type="ARBA" id="ARBA00029789"/>
    </source>
</evidence>
<dbReference type="STRING" id="126957.T1IZI2"/>
<evidence type="ECO:0000256" key="4">
    <source>
        <dbReference type="ARBA" id="ARBA00017394"/>
    </source>
</evidence>
<feature type="domain" description="Riboflavin kinase" evidence="18">
    <location>
        <begin position="24"/>
        <end position="154"/>
    </location>
</feature>
<dbReference type="OMA" id="NGEVHKM"/>
<reference evidence="20" key="1">
    <citation type="submission" date="2011-05" db="EMBL/GenBank/DDBJ databases">
        <authorList>
            <person name="Richards S.R."/>
            <person name="Qu J."/>
            <person name="Jiang H."/>
            <person name="Jhangiani S.N."/>
            <person name="Agravi P."/>
            <person name="Goodspeed R."/>
            <person name="Gross S."/>
            <person name="Mandapat C."/>
            <person name="Jackson L."/>
            <person name="Mathew T."/>
            <person name="Pu L."/>
            <person name="Thornton R."/>
            <person name="Saada N."/>
            <person name="Wilczek-Boney K.B."/>
            <person name="Lee S."/>
            <person name="Kovar C."/>
            <person name="Wu Y."/>
            <person name="Scherer S.E."/>
            <person name="Worley K.C."/>
            <person name="Muzny D.M."/>
            <person name="Gibbs R."/>
        </authorList>
    </citation>
    <scope>NUCLEOTIDE SEQUENCE</scope>
    <source>
        <strain evidence="20">Brora</strain>
    </source>
</reference>
<dbReference type="Proteomes" id="UP000014500">
    <property type="component" value="Unassembled WGS sequence"/>
</dbReference>
<organism evidence="19 20">
    <name type="scientific">Strigamia maritima</name>
    <name type="common">European centipede</name>
    <name type="synonym">Geophilus maritimus</name>
    <dbReference type="NCBI Taxonomy" id="126957"/>
    <lineage>
        <taxon>Eukaryota</taxon>
        <taxon>Metazoa</taxon>
        <taxon>Ecdysozoa</taxon>
        <taxon>Arthropoda</taxon>
        <taxon>Myriapoda</taxon>
        <taxon>Chilopoda</taxon>
        <taxon>Pleurostigmophora</taxon>
        <taxon>Geophilomorpha</taxon>
        <taxon>Linotaeniidae</taxon>
        <taxon>Strigamia</taxon>
    </lineage>
</organism>
<keyword evidence="8" id="KW-0479">Metal-binding</keyword>
<evidence type="ECO:0000256" key="1">
    <source>
        <dbReference type="ARBA" id="ARBA00001947"/>
    </source>
</evidence>
<evidence type="ECO:0000256" key="6">
    <source>
        <dbReference type="ARBA" id="ARBA00022643"/>
    </source>
</evidence>
<evidence type="ECO:0000256" key="2">
    <source>
        <dbReference type="ARBA" id="ARBA00005201"/>
    </source>
</evidence>
<dbReference type="EnsemblMetazoa" id="SMAR006657-RA">
    <property type="protein sequence ID" value="SMAR006657-PA"/>
    <property type="gene ID" value="SMAR006657"/>
</dbReference>
<evidence type="ECO:0000256" key="17">
    <source>
        <dbReference type="SAM" id="Coils"/>
    </source>
</evidence>
<dbReference type="InterPro" id="IPR015865">
    <property type="entry name" value="Riboflavin_kinase_bac/euk"/>
</dbReference>
<comment type="pathway">
    <text evidence="2">Cofactor biosynthesis; FMN biosynthesis; FMN from riboflavin (ATP route): step 1/1.</text>
</comment>
<keyword evidence="17" id="KW-0175">Coiled coil</keyword>
<dbReference type="eggNOG" id="KOG3110">
    <property type="taxonomic scope" value="Eukaryota"/>
</dbReference>
<keyword evidence="12" id="KW-0067">ATP-binding</keyword>
<evidence type="ECO:0000256" key="14">
    <source>
        <dbReference type="ARBA" id="ARBA00050912"/>
    </source>
</evidence>
<evidence type="ECO:0000256" key="12">
    <source>
        <dbReference type="ARBA" id="ARBA00022840"/>
    </source>
</evidence>
<keyword evidence="5" id="KW-0285">Flavoprotein</keyword>
<evidence type="ECO:0000256" key="7">
    <source>
        <dbReference type="ARBA" id="ARBA00022679"/>
    </source>
</evidence>
<dbReference type="EC" id="2.7.1.26" evidence="3"/>
<dbReference type="PANTHER" id="PTHR22749:SF6">
    <property type="entry name" value="RIBOFLAVIN KINASE"/>
    <property type="match status" value="1"/>
</dbReference>
<sequence length="173" mass="19523">MSDIEFKRLIAVKLTTNEAKSIMSLSLPYFTAGPVIKGFGRGSVELGIPTANFPEHVVDQLPSEFSCGIYFGWANVDDGPVYKMVMSIGWNPFYKNVKKSMETHIIHRFDQDFYGSTLKVAIVGYIRPEMTFNSLEELIAAIKDDVRTAEEALDNLEFAPFRSHSFFAIENHT</sequence>